<dbReference type="Proteomes" id="UP000094285">
    <property type="component" value="Unassembled WGS sequence"/>
</dbReference>
<gene>
    <name evidence="4" type="ORF">CANTADRAFT_52757</name>
</gene>
<keyword evidence="5" id="KW-1185">Reference proteome</keyword>
<evidence type="ECO:0000313" key="5">
    <source>
        <dbReference type="Proteomes" id="UP000094285"/>
    </source>
</evidence>
<dbReference type="Gene3D" id="3.30.1370.10">
    <property type="entry name" value="K Homology domain, type 1"/>
    <property type="match status" value="1"/>
</dbReference>
<reference evidence="5" key="1">
    <citation type="submission" date="2016-05" db="EMBL/GenBank/DDBJ databases">
        <title>Comparative genomics of biotechnologically important yeasts.</title>
        <authorList>
            <consortium name="DOE Joint Genome Institute"/>
            <person name="Riley R."/>
            <person name="Haridas S."/>
            <person name="Wolfe K.H."/>
            <person name="Lopes M.R."/>
            <person name="Hittinger C.T."/>
            <person name="Goker M."/>
            <person name="Salamov A."/>
            <person name="Wisecaver J."/>
            <person name="Long T.M."/>
            <person name="Aerts A.L."/>
            <person name="Barry K."/>
            <person name="Choi C."/>
            <person name="Clum A."/>
            <person name="Coughlan A.Y."/>
            <person name="Deshpande S."/>
            <person name="Douglass A.P."/>
            <person name="Hanson S.J."/>
            <person name="Klenk H.-P."/>
            <person name="Labutti K."/>
            <person name="Lapidus A."/>
            <person name="Lindquist E."/>
            <person name="Lipzen A."/>
            <person name="Meier-Kolthoff J.P."/>
            <person name="Ohm R.A."/>
            <person name="Otillar R.P."/>
            <person name="Pangilinan J."/>
            <person name="Peng Y."/>
            <person name="Rokas A."/>
            <person name="Rosa C.A."/>
            <person name="Scheuner C."/>
            <person name="Sibirny A.A."/>
            <person name="Slot J.C."/>
            <person name="Stielow J.B."/>
            <person name="Sun H."/>
            <person name="Kurtzman C.P."/>
            <person name="Blackwell M."/>
            <person name="Grigoriev I.V."/>
            <person name="Jeffries T.W."/>
        </authorList>
    </citation>
    <scope>NUCLEOTIDE SEQUENCE [LARGE SCALE GENOMIC DNA]</scope>
    <source>
        <strain evidence="5">NRRL Y-17324</strain>
    </source>
</reference>
<sequence>MATHLSILNLEYSFINEPSGIPLYLSNIGLWNEYLSDQGTYKVMDNFAPIHQMATTINSHHPSGNNFIEVSKPQLNNQLISLSLHGSASYINSARALLLQAYSQVHYKSIAIAKDQFLAINHKFTSHLLDICRQYRVEMIINNHSVDGAASGYYIHIFGDQDGITMAEPSMRIVISSVLDRELLECVEVDLSMIPLIGGIDLFNFNQIAKQTDSNVYIPDLLPNLFNSNVLQSTANLKMWITSKTVPQLLLTKFIVNQLILHQASLPIITKEIDICKSKLDAIVLYNQSEVLNIMFKHGVFIQMPSLGELNQYKLVVQGSNLECINEAVNEINLLTSTYYTLTLSNTGKVNEAYLFRLIQLKKTCTLTANKHGVEINGQSHELKQILNQLSTSSSVTNSGTASLRLELDITQRDFISGKKNGKLIKILNQLGQLPIIKFKPFNEYNFFIDIEIREGTELAVLLQAIDLIELELPSELQFNIPEVFHKSIIGNGGSIIQSIMKKYNVFIKFSSSNESVSDGYSFKRYNNVLIRCPRKNSKNINLVKYEIDQLVYQCWNNGAGTGSLMSSNSTIYHTVKFQLLKSHYLLLVNNNKLKQITSLESAFNSFINFPTSIENFANKNDLTVEIKGSELKSKQCFKQLSTILPKNYEFKITFMPGKFEENFSTLNQSEFFNRIVIPFKILLGIEMIVNEVPIVNGNSGDYHQIILSYFNEEHLEAGIRDLTIFLREKGFMILEKKPLEFDPLIEYVSAEPSLPVKQNALGAITNQIVNSGVTNGYSKKGSPKKSHSPRRSPRKESPRKHVPPQRLLYGGLLQASPMNMVLEGKAGLGVNAMDHVPILHS</sequence>
<dbReference type="GeneID" id="30984251"/>
<dbReference type="AlphaFoldDB" id="A0A1E4SGF4"/>
<dbReference type="EMBL" id="KV453913">
    <property type="protein sequence ID" value="ODV78599.1"/>
    <property type="molecule type" value="Genomic_DNA"/>
</dbReference>
<dbReference type="OrthoDB" id="271862at2759"/>
<dbReference type="Pfam" id="PF00013">
    <property type="entry name" value="KH_1"/>
    <property type="match status" value="1"/>
</dbReference>
<accession>A0A1E4SGF4</accession>
<proteinExistence type="predicted"/>
<dbReference type="PROSITE" id="PS50084">
    <property type="entry name" value="KH_TYPE_1"/>
    <property type="match status" value="1"/>
</dbReference>
<dbReference type="RefSeq" id="XP_020063721.1">
    <property type="nucleotide sequence ID" value="XM_020210115.1"/>
</dbReference>
<dbReference type="CDD" id="cd22453">
    <property type="entry name" value="KH-I_MUG60_like"/>
    <property type="match status" value="1"/>
</dbReference>
<dbReference type="Pfam" id="PF24563">
    <property type="entry name" value="KH_Mug60-KHD4"/>
    <property type="match status" value="1"/>
</dbReference>
<dbReference type="InterPro" id="IPR004088">
    <property type="entry name" value="KH_dom_type_1"/>
</dbReference>
<name>A0A1E4SGF4_9ASCO</name>
<dbReference type="SUPFAM" id="SSF54791">
    <property type="entry name" value="Eukaryotic type KH-domain (KH-domain type I)"/>
    <property type="match status" value="1"/>
</dbReference>
<dbReference type="STRING" id="984487.A0A1E4SGF4"/>
<dbReference type="SMART" id="SM00322">
    <property type="entry name" value="KH"/>
    <property type="match status" value="1"/>
</dbReference>
<organism evidence="4 5">
    <name type="scientific">Suhomyces tanzawaensis NRRL Y-17324</name>
    <dbReference type="NCBI Taxonomy" id="984487"/>
    <lineage>
        <taxon>Eukaryota</taxon>
        <taxon>Fungi</taxon>
        <taxon>Dikarya</taxon>
        <taxon>Ascomycota</taxon>
        <taxon>Saccharomycotina</taxon>
        <taxon>Pichiomycetes</taxon>
        <taxon>Debaryomycetaceae</taxon>
        <taxon>Suhomyces</taxon>
    </lineage>
</organism>
<dbReference type="GO" id="GO:0003723">
    <property type="term" value="F:RNA binding"/>
    <property type="evidence" value="ECO:0007669"/>
    <property type="project" value="UniProtKB-UniRule"/>
</dbReference>
<evidence type="ECO:0000313" key="4">
    <source>
        <dbReference type="EMBL" id="ODV78599.1"/>
    </source>
</evidence>
<evidence type="ECO:0000259" key="3">
    <source>
        <dbReference type="SMART" id="SM00322"/>
    </source>
</evidence>
<feature type="compositionally biased region" description="Basic residues" evidence="2">
    <location>
        <begin position="782"/>
        <end position="804"/>
    </location>
</feature>
<feature type="domain" description="K Homology" evidence="3">
    <location>
        <begin position="473"/>
        <end position="553"/>
    </location>
</feature>
<dbReference type="InterPro" id="IPR036612">
    <property type="entry name" value="KH_dom_type_1_sf"/>
</dbReference>
<dbReference type="InterPro" id="IPR056553">
    <property type="entry name" value="KH_Mug60-KHD4"/>
</dbReference>
<feature type="region of interest" description="Disordered" evidence="2">
    <location>
        <begin position="774"/>
        <end position="807"/>
    </location>
</feature>
<evidence type="ECO:0000256" key="2">
    <source>
        <dbReference type="SAM" id="MobiDB-lite"/>
    </source>
</evidence>
<keyword evidence="1" id="KW-0694">RNA-binding</keyword>
<evidence type="ECO:0000256" key="1">
    <source>
        <dbReference type="PROSITE-ProRule" id="PRU00117"/>
    </source>
</evidence>
<protein>
    <recommendedName>
        <fullName evidence="3">K Homology domain-containing protein</fullName>
    </recommendedName>
</protein>
<dbReference type="InterPro" id="IPR004087">
    <property type="entry name" value="KH_dom"/>
</dbReference>